<gene>
    <name evidence="1" type="ORF">LMXM_25_0510</name>
</gene>
<dbReference type="EMBL" id="FR799578">
    <property type="protein sequence ID" value="CBZ27619.1"/>
    <property type="molecule type" value="Genomic_DNA"/>
</dbReference>
<reference evidence="1 2" key="1">
    <citation type="journal article" date="2011" name="Genome Res.">
        <title>Chromosome and gene copy number variation allow major structural change between species and strains of Leishmania.</title>
        <authorList>
            <person name="Rogers M.B."/>
            <person name="Hilley J.D."/>
            <person name="Dickens N.J."/>
            <person name="Wilkes J."/>
            <person name="Bates P.A."/>
            <person name="Depledge D.P."/>
            <person name="Harris D."/>
            <person name="Her Y."/>
            <person name="Herzyk P."/>
            <person name="Imamura H."/>
            <person name="Otto T.D."/>
            <person name="Sanders M."/>
            <person name="Seeger K."/>
            <person name="Dujardin J.C."/>
            <person name="Berriman M."/>
            <person name="Smith D.F."/>
            <person name="Hertz-Fowler C."/>
            <person name="Mottram J.C."/>
        </authorList>
    </citation>
    <scope>NUCLEOTIDE SEQUENCE [LARGE SCALE GENOMIC DNA]</scope>
    <source>
        <strain evidence="1 2">MHOM/GT/2001/U1103</strain>
    </source>
</reference>
<organism evidence="1 2">
    <name type="scientific">Leishmania mexicana (strain MHOM/GT/2001/U1103)</name>
    <dbReference type="NCBI Taxonomy" id="929439"/>
    <lineage>
        <taxon>Eukaryota</taxon>
        <taxon>Discoba</taxon>
        <taxon>Euglenozoa</taxon>
        <taxon>Kinetoplastea</taxon>
        <taxon>Metakinetoplastina</taxon>
        <taxon>Trypanosomatida</taxon>
        <taxon>Trypanosomatidae</taxon>
        <taxon>Leishmaniinae</taxon>
        <taxon>Leishmania</taxon>
    </lineage>
</organism>
<protein>
    <submittedName>
        <fullName evidence="1">Uncharacterized protein</fullName>
    </submittedName>
</protein>
<evidence type="ECO:0000313" key="2">
    <source>
        <dbReference type="Proteomes" id="UP000007259"/>
    </source>
</evidence>
<dbReference type="GeneID" id="13449101"/>
<evidence type="ECO:0000313" key="1">
    <source>
        <dbReference type="EMBL" id="CBZ27619.1"/>
    </source>
</evidence>
<sequence length="565" mass="59976">MPFFPLCSAAADSRATCDKAPKVLLTTPTAAGDCGPTHVGSAGAATGDTDDANWSALSILHVFHLAHVAITVDTGVSSCVEEMSTAELATSVRRVLCMGQSTRCSSASTASRQAASAPYVARALLVRLHGLVEAHERFLTWMRTRSMTAAPEALDDAVTEDAFLADAATFLRTLPLPGALRTSAPSPPVTERRAPSRQSSYAQVLSANLYAISTFVEAAVVTATAASPPAPDSPSPTLHRELCFLPQPIETAALSLLYYLIALTVDVVEASVLCCCRLEGLQSAHEGDRQLVCFPQRLADFSATSTSGVQFTASPSSWPATPSLRVVLYTVLQQEGSHLLALLLRCEQREGQCPGEMSDADPTHRRLLTRHLLRRLGHLFFHPLRGDGTRVGVTSCTTAVAASDRTDAAIVTWMAEQLQHIVCLSVPTPEGEGSGSSSRDFSAALAGEEYQPRRFEAEILAELLRLLIDQIDTDTSTSPSGGTLERECSNGAVCSSSGSIARRTSATADAVTDLARRIGYLVLLSPAIEAAPALGSGTRSRCPAREALVKARECVLRFALNPTMQ</sequence>
<dbReference type="PhylomeDB" id="E9AXC8"/>
<dbReference type="VEuPathDB" id="TriTrypDB:LmxM.25.0510"/>
<dbReference type="OrthoDB" id="267418at2759"/>
<keyword evidence="2" id="KW-1185">Reference proteome</keyword>
<dbReference type="RefSeq" id="XP_003876104.1">
    <property type="nucleotide sequence ID" value="XM_003876055.1"/>
</dbReference>
<dbReference type="KEGG" id="lmi:LMXM_25_0510"/>
<dbReference type="OMA" id="HVFHLAH"/>
<dbReference type="Proteomes" id="UP000007259">
    <property type="component" value="Chromosome 25"/>
</dbReference>
<proteinExistence type="predicted"/>
<name>E9AXC8_LEIMU</name>
<dbReference type="AlphaFoldDB" id="E9AXC8"/>
<accession>E9AXC8</accession>